<reference evidence="2 3" key="1">
    <citation type="submission" date="2024-10" db="EMBL/GenBank/DDBJ databases">
        <authorList>
            <person name="Kim D."/>
        </authorList>
    </citation>
    <scope>NUCLEOTIDE SEQUENCE [LARGE SCALE GENOMIC DNA]</scope>
    <source>
        <strain evidence="2">BH-2024</strain>
    </source>
</reference>
<organism evidence="2 3">
    <name type="scientific">Heterodera trifolii</name>
    <dbReference type="NCBI Taxonomy" id="157864"/>
    <lineage>
        <taxon>Eukaryota</taxon>
        <taxon>Metazoa</taxon>
        <taxon>Ecdysozoa</taxon>
        <taxon>Nematoda</taxon>
        <taxon>Chromadorea</taxon>
        <taxon>Rhabditida</taxon>
        <taxon>Tylenchina</taxon>
        <taxon>Tylenchomorpha</taxon>
        <taxon>Tylenchoidea</taxon>
        <taxon>Heteroderidae</taxon>
        <taxon>Heteroderinae</taxon>
        <taxon>Heterodera</taxon>
    </lineage>
</organism>
<evidence type="ECO:0000313" key="3">
    <source>
        <dbReference type="Proteomes" id="UP001620626"/>
    </source>
</evidence>
<feature type="region of interest" description="Disordered" evidence="1">
    <location>
        <begin position="1"/>
        <end position="25"/>
    </location>
</feature>
<name>A0ABD2I8K7_9BILA</name>
<dbReference type="AlphaFoldDB" id="A0ABD2I8K7"/>
<comment type="caution">
    <text evidence="2">The sequence shown here is derived from an EMBL/GenBank/DDBJ whole genome shotgun (WGS) entry which is preliminary data.</text>
</comment>
<proteinExistence type="predicted"/>
<protein>
    <submittedName>
        <fullName evidence="2">Uncharacterized protein</fullName>
    </submittedName>
</protein>
<dbReference type="Proteomes" id="UP001620626">
    <property type="component" value="Unassembled WGS sequence"/>
</dbReference>
<dbReference type="EMBL" id="JBICBT010001270">
    <property type="protein sequence ID" value="KAL3075606.1"/>
    <property type="molecule type" value="Genomic_DNA"/>
</dbReference>
<feature type="region of interest" description="Disordered" evidence="1">
    <location>
        <begin position="51"/>
        <end position="70"/>
    </location>
</feature>
<feature type="compositionally biased region" description="Basic and acidic residues" evidence="1">
    <location>
        <begin position="1"/>
        <end position="19"/>
    </location>
</feature>
<evidence type="ECO:0000313" key="2">
    <source>
        <dbReference type="EMBL" id="KAL3075606.1"/>
    </source>
</evidence>
<evidence type="ECO:0000256" key="1">
    <source>
        <dbReference type="SAM" id="MobiDB-lite"/>
    </source>
</evidence>
<keyword evidence="3" id="KW-1185">Reference proteome</keyword>
<accession>A0ABD2I8K7</accession>
<sequence length="153" mass="17596">MEKQQQPKSDDHQQSDQKKQQKKAVAVVVPRVVRKENVLPRPPIQILPMYGQQPMEIDADSPKGIRPTGPTGIVAQIVTLQNKLYEDHTNKMRASQDKFDSLMAESRKNFVSQMEESRAKFTEMMEQSRASHFAQQNQFVEAILKIFDRNDGK</sequence>
<gene>
    <name evidence="2" type="ORF">niasHT_034973</name>
</gene>